<dbReference type="KEGG" id="bsen:DP114_19085"/>
<dbReference type="Gene3D" id="3.40.190.10">
    <property type="entry name" value="Periplasmic binding protein-like II"/>
    <property type="match status" value="2"/>
</dbReference>
<keyword evidence="3 4" id="KW-0732">Signal</keyword>
<proteinExistence type="inferred from homology"/>
<dbReference type="EMBL" id="CP030118">
    <property type="protein sequence ID" value="QDL09721.1"/>
    <property type="molecule type" value="Genomic_DNA"/>
</dbReference>
<accession>A0A856MJA6</accession>
<sequence length="323" mass="34484">MRKCLLAVSLVSCVSYIMPTSEAIAASLTNQNQSEPSTVTLYAAGSLRGALSEVADDFTKEYGNPVKTEFGPSGTLRGRLENGEQADVFASADIGNPLKLYQEGLSGPVVNFTSNRMTLVVKPGLSVTSDNLLEVLLDPNIKLGTSTPISDPSGDYAQEIFRKADTLRPGSFQTLDAKALRLVGGPSSPPVPDGKNNLVYFLEETKQADVFLAYYTSALSALKIAPDLQVVELPDNLAVKADYGLTVLKDANPDGKKLAEYILSPFGQKILTKYGFSSESLVSVPESQNWGGMVLGVGIALVLKKTSASSKKRKLKKVATCHD</sequence>
<dbReference type="InterPro" id="IPR005950">
    <property type="entry name" value="ModA"/>
</dbReference>
<dbReference type="SUPFAM" id="SSF53850">
    <property type="entry name" value="Periplasmic binding protein-like II"/>
    <property type="match status" value="1"/>
</dbReference>
<dbReference type="GO" id="GO:0015689">
    <property type="term" value="P:molybdate ion transport"/>
    <property type="evidence" value="ECO:0007669"/>
    <property type="project" value="InterPro"/>
</dbReference>
<dbReference type="RefSeq" id="WP_171976838.1">
    <property type="nucleotide sequence ID" value="NZ_CAWOXK010000001.1"/>
</dbReference>
<dbReference type="GO" id="GO:0030973">
    <property type="term" value="F:molybdate ion binding"/>
    <property type="evidence" value="ECO:0007669"/>
    <property type="project" value="TreeGrafter"/>
</dbReference>
<dbReference type="InterPro" id="IPR050682">
    <property type="entry name" value="ModA/WtpA"/>
</dbReference>
<organism evidence="5 6">
    <name type="scientific">Brasilonema sennae CENA114</name>
    <dbReference type="NCBI Taxonomy" id="415709"/>
    <lineage>
        <taxon>Bacteria</taxon>
        <taxon>Bacillati</taxon>
        <taxon>Cyanobacteriota</taxon>
        <taxon>Cyanophyceae</taxon>
        <taxon>Nostocales</taxon>
        <taxon>Scytonemataceae</taxon>
        <taxon>Brasilonema</taxon>
        <taxon>Bromeliae group (in: Brasilonema)</taxon>
    </lineage>
</organism>
<reference evidence="5 6" key="1">
    <citation type="submission" date="2018-06" db="EMBL/GenBank/DDBJ databases">
        <title>Comparative genomics of Brasilonema spp. strains.</title>
        <authorList>
            <person name="Alvarenga D.O."/>
            <person name="Fiore M.F."/>
            <person name="Varani A.M."/>
        </authorList>
    </citation>
    <scope>NUCLEOTIDE SEQUENCE [LARGE SCALE GENOMIC DNA]</scope>
    <source>
        <strain evidence="5 6">CENA114</strain>
    </source>
</reference>
<dbReference type="Proteomes" id="UP000503129">
    <property type="component" value="Chromosome"/>
</dbReference>
<evidence type="ECO:0000313" key="5">
    <source>
        <dbReference type="EMBL" id="QDL09721.1"/>
    </source>
</evidence>
<evidence type="ECO:0000256" key="2">
    <source>
        <dbReference type="ARBA" id="ARBA00022723"/>
    </source>
</evidence>
<evidence type="ECO:0000313" key="6">
    <source>
        <dbReference type="Proteomes" id="UP000503129"/>
    </source>
</evidence>
<keyword evidence="2" id="KW-0479">Metal-binding</keyword>
<dbReference type="AlphaFoldDB" id="A0A856MJA6"/>
<protein>
    <submittedName>
        <fullName evidence="5">Molybdate ABC transporter substrate-binding protein</fullName>
    </submittedName>
</protein>
<feature type="signal peptide" evidence="4">
    <location>
        <begin position="1"/>
        <end position="25"/>
    </location>
</feature>
<gene>
    <name evidence="5" type="primary">modA</name>
    <name evidence="5" type="ORF">DP114_19085</name>
</gene>
<evidence type="ECO:0000256" key="1">
    <source>
        <dbReference type="ARBA" id="ARBA00009175"/>
    </source>
</evidence>
<keyword evidence="6" id="KW-1185">Reference proteome</keyword>
<comment type="similarity">
    <text evidence="1">Belongs to the bacterial solute-binding protein ModA family.</text>
</comment>
<dbReference type="NCBIfam" id="NF002917">
    <property type="entry name" value="PRK03537.1-3"/>
    <property type="match status" value="1"/>
</dbReference>
<dbReference type="PANTHER" id="PTHR30632:SF0">
    <property type="entry name" value="SULFATE-BINDING PROTEIN"/>
    <property type="match status" value="1"/>
</dbReference>
<dbReference type="Pfam" id="PF13531">
    <property type="entry name" value="SBP_bac_11"/>
    <property type="match status" value="1"/>
</dbReference>
<evidence type="ECO:0000256" key="3">
    <source>
        <dbReference type="ARBA" id="ARBA00022729"/>
    </source>
</evidence>
<feature type="chain" id="PRO_5032662273" evidence="4">
    <location>
        <begin position="26"/>
        <end position="323"/>
    </location>
</feature>
<dbReference type="GO" id="GO:0046872">
    <property type="term" value="F:metal ion binding"/>
    <property type="evidence" value="ECO:0007669"/>
    <property type="project" value="UniProtKB-KW"/>
</dbReference>
<name>A0A856MJA6_9CYAN</name>
<dbReference type="NCBIfam" id="TIGR01256">
    <property type="entry name" value="modA"/>
    <property type="match status" value="1"/>
</dbReference>
<evidence type="ECO:0000256" key="4">
    <source>
        <dbReference type="SAM" id="SignalP"/>
    </source>
</evidence>
<dbReference type="PANTHER" id="PTHR30632">
    <property type="entry name" value="MOLYBDATE-BINDING PERIPLASMIC PROTEIN"/>
    <property type="match status" value="1"/>
</dbReference>